<evidence type="ECO:0000313" key="2">
    <source>
        <dbReference type="EMBL" id="GIY79968.1"/>
    </source>
</evidence>
<comment type="caution">
    <text evidence="2">The sequence shown here is derived from an EMBL/GenBank/DDBJ whole genome shotgun (WGS) entry which is preliminary data.</text>
</comment>
<evidence type="ECO:0000313" key="3">
    <source>
        <dbReference type="Proteomes" id="UP001054837"/>
    </source>
</evidence>
<gene>
    <name evidence="2" type="ORF">CDAR_385111</name>
</gene>
<dbReference type="EMBL" id="BPLQ01014465">
    <property type="protein sequence ID" value="GIY79968.1"/>
    <property type="molecule type" value="Genomic_DNA"/>
</dbReference>
<organism evidence="2 3">
    <name type="scientific">Caerostris darwini</name>
    <dbReference type="NCBI Taxonomy" id="1538125"/>
    <lineage>
        <taxon>Eukaryota</taxon>
        <taxon>Metazoa</taxon>
        <taxon>Ecdysozoa</taxon>
        <taxon>Arthropoda</taxon>
        <taxon>Chelicerata</taxon>
        <taxon>Arachnida</taxon>
        <taxon>Araneae</taxon>
        <taxon>Araneomorphae</taxon>
        <taxon>Entelegynae</taxon>
        <taxon>Araneoidea</taxon>
        <taxon>Araneidae</taxon>
        <taxon>Caerostris</taxon>
    </lineage>
</organism>
<feature type="region of interest" description="Disordered" evidence="1">
    <location>
        <begin position="63"/>
        <end position="92"/>
    </location>
</feature>
<sequence>MAFPCVAYAIPPCHKCSDKPSNLAKATTLRQEGVSCRGRAPGARRGVRERGAPFAALTQFFPGGERPAGGIASERTHTLGGDAWESHDNAGA</sequence>
<reference evidence="2 3" key="1">
    <citation type="submission" date="2021-06" db="EMBL/GenBank/DDBJ databases">
        <title>Caerostris darwini draft genome.</title>
        <authorList>
            <person name="Kono N."/>
            <person name="Arakawa K."/>
        </authorList>
    </citation>
    <scope>NUCLEOTIDE SEQUENCE [LARGE SCALE GENOMIC DNA]</scope>
</reference>
<evidence type="ECO:0000256" key="1">
    <source>
        <dbReference type="SAM" id="MobiDB-lite"/>
    </source>
</evidence>
<keyword evidence="3" id="KW-1185">Reference proteome</keyword>
<proteinExistence type="predicted"/>
<accession>A0AAV4WEC3</accession>
<protein>
    <submittedName>
        <fullName evidence="2">Uncharacterized protein</fullName>
    </submittedName>
</protein>
<name>A0AAV4WEC3_9ARAC</name>
<dbReference type="Proteomes" id="UP001054837">
    <property type="component" value="Unassembled WGS sequence"/>
</dbReference>
<dbReference type="AlphaFoldDB" id="A0AAV4WEC3"/>